<dbReference type="PROSITE" id="PS50082">
    <property type="entry name" value="WD_REPEATS_2"/>
    <property type="match status" value="2"/>
</dbReference>
<organism evidence="5 6">
    <name type="scientific">Raphidocelis subcapitata</name>
    <dbReference type="NCBI Taxonomy" id="307507"/>
    <lineage>
        <taxon>Eukaryota</taxon>
        <taxon>Viridiplantae</taxon>
        <taxon>Chlorophyta</taxon>
        <taxon>core chlorophytes</taxon>
        <taxon>Chlorophyceae</taxon>
        <taxon>CS clade</taxon>
        <taxon>Sphaeropleales</taxon>
        <taxon>Selenastraceae</taxon>
        <taxon>Raphidocelis</taxon>
    </lineage>
</organism>
<dbReference type="InterPro" id="IPR001680">
    <property type="entry name" value="WD40_rpt"/>
</dbReference>
<feature type="compositionally biased region" description="Gly residues" evidence="4">
    <location>
        <begin position="79"/>
        <end position="96"/>
    </location>
</feature>
<feature type="region of interest" description="Disordered" evidence="4">
    <location>
        <begin position="112"/>
        <end position="153"/>
    </location>
</feature>
<keyword evidence="1 3" id="KW-0853">WD repeat</keyword>
<feature type="repeat" description="WD" evidence="3">
    <location>
        <begin position="246"/>
        <end position="287"/>
    </location>
</feature>
<dbReference type="InParanoid" id="A0A2V0PEC6"/>
<sequence>MSYRGPRGGRGGYREDYYAPDDRGGGGGAGGGSGYRDGGSGGGWRGGGGRSGWRGTPDGGRGGGGGWGYQDRTYDDGRGGGGRGRGTGGYYDGGRGGGGRSGGGGGYYDGGGGGGGGGGPPRGRGRGRSYNWGGRGGPPGASRGRPRPRDSLPDDVAALTELKHHTKPVTCMCLDAANGQLYTGAQDGQVCAWSCASGQLSNSADCGMPVDTLLVEAGFLFVAVSQKLDSAIRVWNLGAGGTQQTLTGHAGQVLALAVSPSSGLLFSGGLDAAIRVWELNAASGAFELRAALTKDSGGGHRAAVHALMVAGQFLFSGDRAGEVKVWSLADGQCVQTIERAHEGPIMRMLVWGENYMLTASMDGTIRCWSPGSATILNPEPEFTFAGPEEEGGGGGGGGRSSSYNRTRDAILTMCTTTDASSNSVVMVSYVNDRAVRLFELPSFEPRGCLPNVVECRAMLTLPDANTMLAGDRNGSVKIFQWKAPPMA</sequence>
<evidence type="ECO:0000313" key="6">
    <source>
        <dbReference type="Proteomes" id="UP000247498"/>
    </source>
</evidence>
<dbReference type="Pfam" id="PF00400">
    <property type="entry name" value="WD40"/>
    <property type="match status" value="3"/>
</dbReference>
<reference evidence="5 6" key="1">
    <citation type="journal article" date="2018" name="Sci. Rep.">
        <title>Raphidocelis subcapitata (=Pseudokirchneriella subcapitata) provides an insight into genome evolution and environmental adaptations in the Sphaeropleales.</title>
        <authorList>
            <person name="Suzuki S."/>
            <person name="Yamaguchi H."/>
            <person name="Nakajima N."/>
            <person name="Kawachi M."/>
        </authorList>
    </citation>
    <scope>NUCLEOTIDE SEQUENCE [LARGE SCALE GENOMIC DNA]</scope>
    <source>
        <strain evidence="5 6">NIES-35</strain>
    </source>
</reference>
<dbReference type="PANTHER" id="PTHR44489">
    <property type="match status" value="1"/>
</dbReference>
<evidence type="ECO:0000256" key="3">
    <source>
        <dbReference type="PROSITE-ProRule" id="PRU00221"/>
    </source>
</evidence>
<proteinExistence type="predicted"/>
<feature type="region of interest" description="Disordered" evidence="4">
    <location>
        <begin position="1"/>
        <end position="96"/>
    </location>
</feature>
<dbReference type="PROSITE" id="PS50294">
    <property type="entry name" value="WD_REPEATS_REGION"/>
    <property type="match status" value="1"/>
</dbReference>
<feature type="compositionally biased region" description="Gly residues" evidence="4">
    <location>
        <begin position="1"/>
        <end position="11"/>
    </location>
</feature>
<evidence type="ECO:0000256" key="2">
    <source>
        <dbReference type="ARBA" id="ARBA00022737"/>
    </source>
</evidence>
<dbReference type="OrthoDB" id="59941at2759"/>
<keyword evidence="2" id="KW-0677">Repeat</keyword>
<dbReference type="InterPro" id="IPR015943">
    <property type="entry name" value="WD40/YVTN_repeat-like_dom_sf"/>
</dbReference>
<feature type="compositionally biased region" description="Basic and acidic residues" evidence="4">
    <location>
        <begin position="12"/>
        <end position="24"/>
    </location>
</feature>
<gene>
    <name evidence="5" type="ORF">Rsub_08508</name>
</gene>
<dbReference type="InterPro" id="IPR036322">
    <property type="entry name" value="WD40_repeat_dom_sf"/>
</dbReference>
<dbReference type="PANTHER" id="PTHR44489:SF1">
    <property type="entry name" value="ZINC FINGER CCCH DOMAIN-CONTAINING PROTEIN 63"/>
    <property type="match status" value="1"/>
</dbReference>
<feature type="compositionally biased region" description="Gly residues" evidence="4">
    <location>
        <begin position="25"/>
        <end position="68"/>
    </location>
</feature>
<dbReference type="STRING" id="307507.A0A2V0PEC6"/>
<name>A0A2V0PEC6_9CHLO</name>
<dbReference type="AlphaFoldDB" id="A0A2V0PEC6"/>
<evidence type="ECO:0000256" key="1">
    <source>
        <dbReference type="ARBA" id="ARBA00022574"/>
    </source>
</evidence>
<comment type="caution">
    <text evidence="5">The sequence shown here is derived from an EMBL/GenBank/DDBJ whole genome shotgun (WGS) entry which is preliminary data.</text>
</comment>
<dbReference type="InterPro" id="IPR019775">
    <property type="entry name" value="WD40_repeat_CS"/>
</dbReference>
<dbReference type="InterPro" id="IPR044715">
    <property type="entry name" value="WDR86-like"/>
</dbReference>
<feature type="compositionally biased region" description="Gly residues" evidence="4">
    <location>
        <begin position="112"/>
        <end position="122"/>
    </location>
</feature>
<evidence type="ECO:0000313" key="5">
    <source>
        <dbReference type="EMBL" id="GBF95527.1"/>
    </source>
</evidence>
<evidence type="ECO:0000256" key="4">
    <source>
        <dbReference type="SAM" id="MobiDB-lite"/>
    </source>
</evidence>
<keyword evidence="6" id="KW-1185">Reference proteome</keyword>
<dbReference type="SMART" id="SM00320">
    <property type="entry name" value="WD40"/>
    <property type="match status" value="5"/>
</dbReference>
<dbReference type="PROSITE" id="PS00678">
    <property type="entry name" value="WD_REPEATS_1"/>
    <property type="match status" value="1"/>
</dbReference>
<feature type="repeat" description="WD" evidence="3">
    <location>
        <begin position="162"/>
        <end position="203"/>
    </location>
</feature>
<dbReference type="FunCoup" id="A0A2V0PEC6">
    <property type="interactions" value="319"/>
</dbReference>
<protein>
    <submittedName>
        <fullName evidence="5">Uncharacterized protein</fullName>
    </submittedName>
</protein>
<dbReference type="EMBL" id="BDRX01000066">
    <property type="protein sequence ID" value="GBF95527.1"/>
    <property type="molecule type" value="Genomic_DNA"/>
</dbReference>
<accession>A0A2V0PEC6</accession>
<dbReference type="Proteomes" id="UP000247498">
    <property type="component" value="Unassembled WGS sequence"/>
</dbReference>
<dbReference type="SUPFAM" id="SSF50978">
    <property type="entry name" value="WD40 repeat-like"/>
    <property type="match status" value="1"/>
</dbReference>
<dbReference type="Gene3D" id="2.130.10.10">
    <property type="entry name" value="YVTN repeat-like/Quinoprotein amine dehydrogenase"/>
    <property type="match status" value="2"/>
</dbReference>